<keyword evidence="6 7" id="KW-0472">Membrane</keyword>
<evidence type="ECO:0000313" key="9">
    <source>
        <dbReference type="Proteomes" id="UP001204151"/>
    </source>
</evidence>
<evidence type="ECO:0000256" key="3">
    <source>
        <dbReference type="ARBA" id="ARBA00022475"/>
    </source>
</evidence>
<dbReference type="Proteomes" id="UP001204151">
    <property type="component" value="Unassembled WGS sequence"/>
</dbReference>
<keyword evidence="5 7" id="KW-1133">Transmembrane helix</keyword>
<reference evidence="8 9" key="1">
    <citation type="submission" date="2022-08" db="EMBL/GenBank/DDBJ databases">
        <title>Reclassification of Massilia species as members of the genera Telluria, Duganella, Pseudoduganella, Mokoshia gen. nov. and Zemynaea gen. nov. using orthogonal and non-orthogonal genome-based approaches.</title>
        <authorList>
            <person name="Bowman J.P."/>
        </authorList>
    </citation>
    <scope>NUCLEOTIDE SEQUENCE [LARGE SCALE GENOMIC DNA]</scope>
    <source>
        <strain evidence="8 9">JCM 31316</strain>
    </source>
</reference>
<protein>
    <submittedName>
        <fullName evidence="8">Chromate transporter</fullName>
    </submittedName>
</protein>
<dbReference type="Pfam" id="PF02417">
    <property type="entry name" value="Chromate_transp"/>
    <property type="match status" value="1"/>
</dbReference>
<dbReference type="InterPro" id="IPR003370">
    <property type="entry name" value="Chromate_transpt"/>
</dbReference>
<dbReference type="PANTHER" id="PTHR43663">
    <property type="entry name" value="CHROMATE TRANSPORT PROTEIN-RELATED"/>
    <property type="match status" value="1"/>
</dbReference>
<comment type="caution">
    <text evidence="8">The sequence shown here is derived from an EMBL/GenBank/DDBJ whole genome shotgun (WGS) entry which is preliminary data.</text>
</comment>
<evidence type="ECO:0000256" key="6">
    <source>
        <dbReference type="ARBA" id="ARBA00023136"/>
    </source>
</evidence>
<evidence type="ECO:0000256" key="1">
    <source>
        <dbReference type="ARBA" id="ARBA00004651"/>
    </source>
</evidence>
<feature type="transmembrane region" description="Helical" evidence="7">
    <location>
        <begin position="27"/>
        <end position="46"/>
    </location>
</feature>
<evidence type="ECO:0000256" key="2">
    <source>
        <dbReference type="ARBA" id="ARBA00005262"/>
    </source>
</evidence>
<dbReference type="EMBL" id="JANUGW010000002">
    <property type="protein sequence ID" value="MCS0580569.1"/>
    <property type="molecule type" value="Genomic_DNA"/>
</dbReference>
<sequence>MNAPSRPASTDHPDHADRPRPRSLADLFISFTILALQGFGGVLAIVQREVVDRKRWLTQEEFIEDWAVAQIMPGPNVVNLSLMIGGRYFGIAGALAALAGLLAVPLVIVIALELLHDRFAASPMVAGALHGMAAVCAGLIAAAALRLVSALKKNPMPLSWCLAITAAGFILVGLLKVPLAWVLCGLGGLGCILTYRRLKP</sequence>
<organism evidence="8 9">
    <name type="scientific">Massilia pinisoli</name>
    <dbReference type="NCBI Taxonomy" id="1772194"/>
    <lineage>
        <taxon>Bacteria</taxon>
        <taxon>Pseudomonadati</taxon>
        <taxon>Pseudomonadota</taxon>
        <taxon>Betaproteobacteria</taxon>
        <taxon>Burkholderiales</taxon>
        <taxon>Oxalobacteraceae</taxon>
        <taxon>Telluria group</taxon>
        <taxon>Massilia</taxon>
    </lineage>
</organism>
<evidence type="ECO:0000256" key="7">
    <source>
        <dbReference type="SAM" id="Phobius"/>
    </source>
</evidence>
<accession>A0ABT1ZKY5</accession>
<keyword evidence="9" id="KW-1185">Reference proteome</keyword>
<name>A0ABT1ZKY5_9BURK</name>
<comment type="subcellular location">
    <subcellularLocation>
        <location evidence="1">Cell membrane</location>
        <topology evidence="1">Multi-pass membrane protein</topology>
    </subcellularLocation>
</comment>
<dbReference type="PANTHER" id="PTHR43663:SF1">
    <property type="entry name" value="CHROMATE TRANSPORTER"/>
    <property type="match status" value="1"/>
</dbReference>
<dbReference type="InterPro" id="IPR052518">
    <property type="entry name" value="CHR_Transporter"/>
</dbReference>
<keyword evidence="4 7" id="KW-0812">Transmembrane</keyword>
<feature type="transmembrane region" description="Helical" evidence="7">
    <location>
        <begin position="88"/>
        <end position="112"/>
    </location>
</feature>
<feature type="transmembrane region" description="Helical" evidence="7">
    <location>
        <begin position="157"/>
        <end position="174"/>
    </location>
</feature>
<feature type="transmembrane region" description="Helical" evidence="7">
    <location>
        <begin position="124"/>
        <end position="145"/>
    </location>
</feature>
<dbReference type="RefSeq" id="WP_258815237.1">
    <property type="nucleotide sequence ID" value="NZ_JANUGW010000002.1"/>
</dbReference>
<comment type="similarity">
    <text evidence="2">Belongs to the chromate ion transporter (CHR) (TC 2.A.51) family.</text>
</comment>
<evidence type="ECO:0000256" key="4">
    <source>
        <dbReference type="ARBA" id="ARBA00022692"/>
    </source>
</evidence>
<evidence type="ECO:0000313" key="8">
    <source>
        <dbReference type="EMBL" id="MCS0580569.1"/>
    </source>
</evidence>
<gene>
    <name evidence="8" type="ORF">NX784_03100</name>
</gene>
<evidence type="ECO:0000256" key="5">
    <source>
        <dbReference type="ARBA" id="ARBA00022989"/>
    </source>
</evidence>
<proteinExistence type="inferred from homology"/>
<keyword evidence="3" id="KW-1003">Cell membrane</keyword>